<feature type="domain" description="Thiolase C-terminal" evidence="1">
    <location>
        <begin position="254"/>
        <end position="382"/>
    </location>
</feature>
<dbReference type="Gene3D" id="3.40.47.10">
    <property type="match status" value="1"/>
</dbReference>
<proteinExistence type="predicted"/>
<dbReference type="CDD" id="cd00829">
    <property type="entry name" value="SCP-x_thiolase"/>
    <property type="match status" value="1"/>
</dbReference>
<dbReference type="InterPro" id="IPR055140">
    <property type="entry name" value="Thiolase_C_2"/>
</dbReference>
<protein>
    <recommendedName>
        <fullName evidence="1">Thiolase C-terminal domain-containing protein</fullName>
    </recommendedName>
</protein>
<dbReference type="EMBL" id="WEGH01000001">
    <property type="protein sequence ID" value="MQY02210.1"/>
    <property type="molecule type" value="Genomic_DNA"/>
</dbReference>
<evidence type="ECO:0000313" key="2">
    <source>
        <dbReference type="EMBL" id="MQY02210.1"/>
    </source>
</evidence>
<name>A0A7K0BM01_9ACTN</name>
<organism evidence="2 3">
    <name type="scientific">Actinomadura macrotermitis</name>
    <dbReference type="NCBI Taxonomy" id="2585200"/>
    <lineage>
        <taxon>Bacteria</taxon>
        <taxon>Bacillati</taxon>
        <taxon>Actinomycetota</taxon>
        <taxon>Actinomycetes</taxon>
        <taxon>Streptosporangiales</taxon>
        <taxon>Thermomonosporaceae</taxon>
        <taxon>Actinomadura</taxon>
    </lineage>
</organism>
<gene>
    <name evidence="2" type="ORF">ACRB68_02390</name>
</gene>
<dbReference type="GO" id="GO:0016747">
    <property type="term" value="F:acyltransferase activity, transferring groups other than amino-acyl groups"/>
    <property type="evidence" value="ECO:0007669"/>
    <property type="project" value="InterPro"/>
</dbReference>
<keyword evidence="3" id="KW-1185">Reference proteome</keyword>
<dbReference type="PIRSF" id="PIRSF000429">
    <property type="entry name" value="Ac-CoA_Ac_transf"/>
    <property type="match status" value="1"/>
</dbReference>
<dbReference type="RefSeq" id="WP_153530466.1">
    <property type="nucleotide sequence ID" value="NZ_WEGH01000001.1"/>
</dbReference>
<reference evidence="2 3" key="1">
    <citation type="submission" date="2019-10" db="EMBL/GenBank/DDBJ databases">
        <title>Actinomadura rubteroloni sp. nov. and Actinomadura macrotermitis sp. nov., isolated from the gut of fungus growing-termite Macrotermes natalensis.</title>
        <authorList>
            <person name="Benndorf R."/>
            <person name="Martin K."/>
            <person name="Kuefner M."/>
            <person name="De Beer W."/>
            <person name="Kaster A.-K."/>
            <person name="Vollmers J."/>
            <person name="Poulsen M."/>
            <person name="Beemelmanns C."/>
        </authorList>
    </citation>
    <scope>NUCLEOTIDE SEQUENCE [LARGE SCALE GENOMIC DNA]</scope>
    <source>
        <strain evidence="2 3">RB68</strain>
    </source>
</reference>
<comment type="caution">
    <text evidence="2">The sequence shown here is derived from an EMBL/GenBank/DDBJ whole genome shotgun (WGS) entry which is preliminary data.</text>
</comment>
<evidence type="ECO:0000259" key="1">
    <source>
        <dbReference type="Pfam" id="PF22691"/>
    </source>
</evidence>
<dbReference type="OrthoDB" id="3208853at2"/>
<sequence>MGEGAAIAGLGMTELGKVYGRSPRRLAADAVRLAAADAGLTLDDLDGLLVSHGLGGSPGIELADTLGLRDLRLLSQMNAFGATAGAMVSYAAMSVASGAATTVACVFSDAPLQPKQSAGSAYHRDAPEWYGFGGMTAALGFRSVNAFYALAAQRHMARYGTTSEQLGAIAVGTREWASRNPLAQMREPITLADHQASRWVAEPLHLLDCCLVSNGAIAVIVTSAGRARDLAQPAVHVWGWGQGHPGHRKERGSEFGLVTGAAASGPVAMKMAGVTPADVDVCQLYDCYTYTVLVSLEDYGFCAKGEGGAFAASGALGPGGSLPTNTGGGQLSGYYMWGMTPLSEAVIQARGQGGERQAARNDVILVSGNGGILDHHSTLIVSPHPKEA</sequence>
<accession>A0A7K0BM01</accession>
<dbReference type="PANTHER" id="PTHR42870">
    <property type="entry name" value="ACETYL-COA C-ACETYLTRANSFERASE"/>
    <property type="match status" value="1"/>
</dbReference>
<evidence type="ECO:0000313" key="3">
    <source>
        <dbReference type="Proteomes" id="UP000487268"/>
    </source>
</evidence>
<dbReference type="AlphaFoldDB" id="A0A7K0BM01"/>
<dbReference type="PANTHER" id="PTHR42870:SF1">
    <property type="entry name" value="NON-SPECIFIC LIPID-TRANSFER PROTEIN-LIKE 2"/>
    <property type="match status" value="1"/>
</dbReference>
<dbReference type="Pfam" id="PF22691">
    <property type="entry name" value="Thiolase_C_1"/>
    <property type="match status" value="1"/>
</dbReference>
<dbReference type="InterPro" id="IPR002155">
    <property type="entry name" value="Thiolase"/>
</dbReference>
<dbReference type="SUPFAM" id="SSF53901">
    <property type="entry name" value="Thiolase-like"/>
    <property type="match status" value="2"/>
</dbReference>
<dbReference type="InterPro" id="IPR016039">
    <property type="entry name" value="Thiolase-like"/>
</dbReference>
<dbReference type="Proteomes" id="UP000487268">
    <property type="component" value="Unassembled WGS sequence"/>
</dbReference>